<protein>
    <submittedName>
        <fullName evidence="8">Cytochrome c553</fullName>
    </submittedName>
</protein>
<evidence type="ECO:0000256" key="4">
    <source>
        <dbReference type="ARBA" id="ARBA00022982"/>
    </source>
</evidence>
<evidence type="ECO:0000256" key="3">
    <source>
        <dbReference type="ARBA" id="ARBA00022723"/>
    </source>
</evidence>
<keyword evidence="5 6" id="KW-0408">Iron</keyword>
<keyword evidence="4" id="KW-0249">Electron transport</keyword>
<evidence type="ECO:0000256" key="6">
    <source>
        <dbReference type="PROSITE-ProRule" id="PRU00433"/>
    </source>
</evidence>
<keyword evidence="3 6" id="KW-0479">Metal-binding</keyword>
<dbReference type="EMBL" id="LT629690">
    <property type="protein sequence ID" value="SDF79846.1"/>
    <property type="molecule type" value="Genomic_DNA"/>
</dbReference>
<feature type="domain" description="Cytochrome c" evidence="7">
    <location>
        <begin position="155"/>
        <end position="285"/>
    </location>
</feature>
<dbReference type="InterPro" id="IPR036909">
    <property type="entry name" value="Cyt_c-like_dom_sf"/>
</dbReference>
<dbReference type="Pfam" id="PF00034">
    <property type="entry name" value="Cytochrom_C"/>
    <property type="match status" value="1"/>
</dbReference>
<feature type="domain" description="Cytochrome c" evidence="7">
    <location>
        <begin position="58"/>
        <end position="137"/>
    </location>
</feature>
<keyword evidence="9" id="KW-1185">Reference proteome</keyword>
<accession>A0A1G7P0L5</accession>
<organism evidence="8 9">
    <name type="scientific">Terriglobus roseus</name>
    <dbReference type="NCBI Taxonomy" id="392734"/>
    <lineage>
        <taxon>Bacteria</taxon>
        <taxon>Pseudomonadati</taxon>
        <taxon>Acidobacteriota</taxon>
        <taxon>Terriglobia</taxon>
        <taxon>Terriglobales</taxon>
        <taxon>Acidobacteriaceae</taxon>
        <taxon>Terriglobus</taxon>
    </lineage>
</organism>
<dbReference type="GO" id="GO:0009055">
    <property type="term" value="F:electron transfer activity"/>
    <property type="evidence" value="ECO:0007669"/>
    <property type="project" value="InterPro"/>
</dbReference>
<name>A0A1G7P0L5_9BACT</name>
<evidence type="ECO:0000259" key="7">
    <source>
        <dbReference type="PROSITE" id="PS51007"/>
    </source>
</evidence>
<sequence length="285" mass="30715">MKESTGNIGFLLLPAKWSVLPGVKNAYRKALQWSMGLLPLGVMLTAAAQFPRSITEPTAVDRGSKIWAKDCARCHGADAKGTNAAPDMIRSTVILHDRRENLRGKELAPFLKTSAPHNFNYSDKEASDISQFLSAQINKILRSGYNDKPQGLTSGDLEAGKAYFNGQGECAKCHSVTGDLAGVGKRYSPATLQQKIVFPQGGLGKKAPVEVTVKMPTGETVSGTLVSMDDFTATVKHQDGSVESVNIVAGSKVSVKNPYAEHEALVHRLTDADMHNLTTYLDTLQ</sequence>
<dbReference type="SUPFAM" id="SSF46626">
    <property type="entry name" value="Cytochrome c"/>
    <property type="match status" value="2"/>
</dbReference>
<dbReference type="PANTHER" id="PTHR37823">
    <property type="entry name" value="CYTOCHROME C-553-LIKE"/>
    <property type="match status" value="1"/>
</dbReference>
<evidence type="ECO:0000256" key="1">
    <source>
        <dbReference type="ARBA" id="ARBA00022448"/>
    </source>
</evidence>
<reference evidence="8 9" key="1">
    <citation type="submission" date="2016-10" db="EMBL/GenBank/DDBJ databases">
        <authorList>
            <person name="de Groot N.N."/>
        </authorList>
    </citation>
    <scope>NUCLEOTIDE SEQUENCE [LARGE SCALE GENOMIC DNA]</scope>
    <source>
        <strain evidence="8 9">GAS232</strain>
    </source>
</reference>
<evidence type="ECO:0000313" key="8">
    <source>
        <dbReference type="EMBL" id="SDF79846.1"/>
    </source>
</evidence>
<dbReference type="GO" id="GO:0046872">
    <property type="term" value="F:metal ion binding"/>
    <property type="evidence" value="ECO:0007669"/>
    <property type="project" value="UniProtKB-KW"/>
</dbReference>
<keyword evidence="2 6" id="KW-0349">Heme</keyword>
<gene>
    <name evidence="8" type="ORF">SAMN05444167_3347</name>
</gene>
<proteinExistence type="predicted"/>
<dbReference type="InterPro" id="IPR009056">
    <property type="entry name" value="Cyt_c-like_dom"/>
</dbReference>
<keyword evidence="1" id="KW-0813">Transport</keyword>
<evidence type="ECO:0000256" key="2">
    <source>
        <dbReference type="ARBA" id="ARBA00022617"/>
    </source>
</evidence>
<dbReference type="PROSITE" id="PS51007">
    <property type="entry name" value="CYTC"/>
    <property type="match status" value="2"/>
</dbReference>
<evidence type="ECO:0000313" key="9">
    <source>
        <dbReference type="Proteomes" id="UP000182427"/>
    </source>
</evidence>
<dbReference type="Proteomes" id="UP000182427">
    <property type="component" value="Chromosome I"/>
</dbReference>
<dbReference type="Gene3D" id="1.10.760.10">
    <property type="entry name" value="Cytochrome c-like domain"/>
    <property type="match status" value="2"/>
</dbReference>
<evidence type="ECO:0000256" key="5">
    <source>
        <dbReference type="ARBA" id="ARBA00023004"/>
    </source>
</evidence>
<dbReference type="PANTHER" id="PTHR37823:SF1">
    <property type="entry name" value="CYTOCHROME C-553-LIKE"/>
    <property type="match status" value="1"/>
</dbReference>
<dbReference type="InterPro" id="IPR051811">
    <property type="entry name" value="Cytochrome_c550/c551-like"/>
</dbReference>
<dbReference type="GO" id="GO:0020037">
    <property type="term" value="F:heme binding"/>
    <property type="evidence" value="ECO:0007669"/>
    <property type="project" value="InterPro"/>
</dbReference>
<dbReference type="AlphaFoldDB" id="A0A1G7P0L5"/>